<dbReference type="EMBL" id="JBJKBG010000002">
    <property type="protein sequence ID" value="KAL3748386.1"/>
    <property type="molecule type" value="Genomic_DNA"/>
</dbReference>
<evidence type="ECO:0000313" key="2">
    <source>
        <dbReference type="EMBL" id="KAL3748386.1"/>
    </source>
</evidence>
<feature type="compositionally biased region" description="Basic and acidic residues" evidence="1">
    <location>
        <begin position="313"/>
        <end position="337"/>
    </location>
</feature>
<feature type="compositionally biased region" description="Polar residues" evidence="1">
    <location>
        <begin position="105"/>
        <end position="115"/>
    </location>
</feature>
<feature type="region of interest" description="Disordered" evidence="1">
    <location>
        <begin position="207"/>
        <end position="350"/>
    </location>
</feature>
<proteinExistence type="predicted"/>
<organism evidence="2 3">
    <name type="scientific">Eucalyptus globulus</name>
    <name type="common">Tasmanian blue gum</name>
    <dbReference type="NCBI Taxonomy" id="34317"/>
    <lineage>
        <taxon>Eukaryota</taxon>
        <taxon>Viridiplantae</taxon>
        <taxon>Streptophyta</taxon>
        <taxon>Embryophyta</taxon>
        <taxon>Tracheophyta</taxon>
        <taxon>Spermatophyta</taxon>
        <taxon>Magnoliopsida</taxon>
        <taxon>eudicotyledons</taxon>
        <taxon>Gunneridae</taxon>
        <taxon>Pentapetalae</taxon>
        <taxon>rosids</taxon>
        <taxon>malvids</taxon>
        <taxon>Myrtales</taxon>
        <taxon>Myrtaceae</taxon>
        <taxon>Myrtoideae</taxon>
        <taxon>Eucalypteae</taxon>
        <taxon>Eucalyptus</taxon>
    </lineage>
</organism>
<sequence length="350" mass="38428">MEEAAKEQSAGSGKPKLLRYGLRSAAKPKEEKQEAAAAASSSSSRRTRRSPSVSKSMGILDLSGKEKSAKPPRRLSIPAKSSVNPAPKLGGNVTPISEARVRRPGNSQAKNETPLSSVSRSSVRKKYNLLASTSYWLSQISLSESDNKHSISLGFFKLASEAGCEPVQKMREELKSYAQRHNLAEFGESLKELFETYNIAESIEQMQVSQTCSQEPEEETRATDDDVHSSVSVTGARKLKPKSLNNESAQTSPVAESAKDSKPKAATKIREPVSRNSANSKTFKDRETRNLQKKPQKSVKQELNKEKAKKQERKLAAEEGQNKHLPEEDTVENKENMDSALVQEGLSEAA</sequence>
<feature type="compositionally biased region" description="Low complexity" evidence="1">
    <location>
        <begin position="35"/>
        <end position="56"/>
    </location>
</feature>
<dbReference type="AlphaFoldDB" id="A0ABD3LER4"/>
<accession>A0ABD3LER4</accession>
<dbReference type="PANTHER" id="PTHR34468">
    <property type="entry name" value="MICROTUBULE-ASSOCIATED FUTSCH-LIKE PROTEIN"/>
    <property type="match status" value="1"/>
</dbReference>
<evidence type="ECO:0000256" key="1">
    <source>
        <dbReference type="SAM" id="MobiDB-lite"/>
    </source>
</evidence>
<dbReference type="PANTHER" id="PTHR34468:SF2">
    <property type="entry name" value="MICROTUBULE-ASSOCIATED FUTSCH-LIKE PROTEIN"/>
    <property type="match status" value="1"/>
</dbReference>
<feature type="region of interest" description="Disordered" evidence="1">
    <location>
        <begin position="1"/>
        <end position="122"/>
    </location>
</feature>
<feature type="compositionally biased region" description="Basic and acidic residues" evidence="1">
    <location>
        <begin position="257"/>
        <end position="273"/>
    </location>
</feature>
<reference evidence="2 3" key="1">
    <citation type="submission" date="2024-11" db="EMBL/GenBank/DDBJ databases">
        <title>Chromosome-level genome assembly of Eucalyptus globulus Labill. provides insights into its genome evolution.</title>
        <authorList>
            <person name="Li X."/>
        </authorList>
    </citation>
    <scope>NUCLEOTIDE SEQUENCE [LARGE SCALE GENOMIC DNA]</scope>
    <source>
        <strain evidence="2">CL2024</strain>
        <tissue evidence="2">Fresh tender leaves</tissue>
    </source>
</reference>
<feature type="compositionally biased region" description="Basic and acidic residues" evidence="1">
    <location>
        <begin position="219"/>
        <end position="228"/>
    </location>
</feature>
<keyword evidence="3" id="KW-1185">Reference proteome</keyword>
<protein>
    <submittedName>
        <fullName evidence="2">Uncharacterized protein</fullName>
    </submittedName>
</protein>
<gene>
    <name evidence="2" type="ORF">ACJRO7_009601</name>
</gene>
<dbReference type="Proteomes" id="UP001634007">
    <property type="component" value="Unassembled WGS sequence"/>
</dbReference>
<feature type="compositionally biased region" description="Polar residues" evidence="1">
    <location>
        <begin position="243"/>
        <end position="254"/>
    </location>
</feature>
<name>A0ABD3LER4_EUCGL</name>
<comment type="caution">
    <text evidence="2">The sequence shown here is derived from an EMBL/GenBank/DDBJ whole genome shotgun (WGS) entry which is preliminary data.</text>
</comment>
<evidence type="ECO:0000313" key="3">
    <source>
        <dbReference type="Proteomes" id="UP001634007"/>
    </source>
</evidence>